<sequence>MSNVLKSSPHLVDYLECAVLLLPSSISDHFDSNSALDSMYPRGAIPLVLSILKSLTTRSRPQKSLLIRPLKPCHKIDWRSDHDVPVEVKDALRNFLRGSTLKSVKVNALENFDFGVFRVAKCVQRLYMFGLGFSTAHSDTSDSTIGMATVDGDQEIHRFKLNEMIYHIGGSDDLEPFVQHLESPNCAIDFASLSSLKIRDREDLQGAKGLSRIFKLCRSLRFLVIAISYTVAAEGGNALDLSPLSALSTFTFIILNYFPAPQLNRAIHHLRSLPQGNKLTKVSVIVYLDGDPVTSIEDDEVLGKQERELVAFDREIAALKQTRLRSLQALTIQYLIFASWRSQPLRPPKDFHFPLFKETSAVHVSVSHTVRRY</sequence>
<protein>
    <submittedName>
        <fullName evidence="1">Uncharacterized protein</fullName>
    </submittedName>
</protein>
<keyword evidence="2" id="KW-1185">Reference proteome</keyword>
<dbReference type="AlphaFoldDB" id="A0A9W8K4T1"/>
<gene>
    <name evidence="1" type="ORF">NLJ89_g6820</name>
</gene>
<dbReference type="Proteomes" id="UP001148786">
    <property type="component" value="Unassembled WGS sequence"/>
</dbReference>
<accession>A0A9W8K4T1</accession>
<dbReference type="EMBL" id="JANKHO010000757">
    <property type="protein sequence ID" value="KAJ3506523.1"/>
    <property type="molecule type" value="Genomic_DNA"/>
</dbReference>
<reference evidence="1" key="1">
    <citation type="submission" date="2022-07" db="EMBL/GenBank/DDBJ databases">
        <title>Genome Sequence of Agrocybe chaxingu.</title>
        <authorList>
            <person name="Buettner E."/>
        </authorList>
    </citation>
    <scope>NUCLEOTIDE SEQUENCE</scope>
    <source>
        <strain evidence="1">MP-N11</strain>
    </source>
</reference>
<proteinExistence type="predicted"/>
<comment type="caution">
    <text evidence="1">The sequence shown here is derived from an EMBL/GenBank/DDBJ whole genome shotgun (WGS) entry which is preliminary data.</text>
</comment>
<evidence type="ECO:0000313" key="2">
    <source>
        <dbReference type="Proteomes" id="UP001148786"/>
    </source>
</evidence>
<organism evidence="1 2">
    <name type="scientific">Agrocybe chaxingu</name>
    <dbReference type="NCBI Taxonomy" id="84603"/>
    <lineage>
        <taxon>Eukaryota</taxon>
        <taxon>Fungi</taxon>
        <taxon>Dikarya</taxon>
        <taxon>Basidiomycota</taxon>
        <taxon>Agaricomycotina</taxon>
        <taxon>Agaricomycetes</taxon>
        <taxon>Agaricomycetidae</taxon>
        <taxon>Agaricales</taxon>
        <taxon>Agaricineae</taxon>
        <taxon>Strophariaceae</taxon>
        <taxon>Agrocybe</taxon>
    </lineage>
</organism>
<name>A0A9W8K4T1_9AGAR</name>
<evidence type="ECO:0000313" key="1">
    <source>
        <dbReference type="EMBL" id="KAJ3506523.1"/>
    </source>
</evidence>